<protein>
    <submittedName>
        <fullName evidence="1">Glycoside hydrolase family 125 protein</fullName>
    </submittedName>
</protein>
<dbReference type="Pfam" id="PF06824">
    <property type="entry name" value="Glyco_hydro_125"/>
    <property type="match status" value="1"/>
</dbReference>
<organism evidence="1 2">
    <name type="scientific">Clostridium saudiense</name>
    <dbReference type="NCBI Taxonomy" id="1414720"/>
    <lineage>
        <taxon>Bacteria</taxon>
        <taxon>Bacillati</taxon>
        <taxon>Bacillota</taxon>
        <taxon>Clostridia</taxon>
        <taxon>Eubacteriales</taxon>
        <taxon>Clostridiaceae</taxon>
        <taxon>Clostridium</taxon>
    </lineage>
</organism>
<dbReference type="EMBL" id="JACJLL010000166">
    <property type="protein sequence ID" value="MBM6820792.1"/>
    <property type="molecule type" value="Genomic_DNA"/>
</dbReference>
<proteinExistence type="predicted"/>
<keyword evidence="1" id="KW-0378">Hydrolase</keyword>
<dbReference type="PANTHER" id="PTHR31047:SF0">
    <property type="entry name" value="MEIOTICALLY UP-REGULATED GENE 157 PROTEIN"/>
    <property type="match status" value="1"/>
</dbReference>
<dbReference type="Gene3D" id="1.50.10.10">
    <property type="match status" value="1"/>
</dbReference>
<dbReference type="RefSeq" id="WP_204572712.1">
    <property type="nucleotide sequence ID" value="NZ_JACJLL010000166.1"/>
</dbReference>
<dbReference type="InterPro" id="IPR012341">
    <property type="entry name" value="6hp_glycosidase-like_sf"/>
</dbReference>
<keyword evidence="2" id="KW-1185">Reference proteome</keyword>
<accession>A0ABS2FLE6</accession>
<dbReference type="SUPFAM" id="SSF48208">
    <property type="entry name" value="Six-hairpin glycosidases"/>
    <property type="match status" value="1"/>
</dbReference>
<dbReference type="PIRSF" id="PIRSF028846">
    <property type="entry name" value="UCP028846"/>
    <property type="match status" value="1"/>
</dbReference>
<dbReference type="InterPro" id="IPR008928">
    <property type="entry name" value="6-hairpin_glycosidase_sf"/>
</dbReference>
<dbReference type="GO" id="GO:0016787">
    <property type="term" value="F:hydrolase activity"/>
    <property type="evidence" value="ECO:0007669"/>
    <property type="project" value="UniProtKB-KW"/>
</dbReference>
<gene>
    <name evidence="1" type="ORF">H6A19_15860</name>
</gene>
<sequence length="436" mass="50875">MVNITDTIKEISKTEEIKSLIRKIGTDLSNKIDDIKLKRIFYNCFINTMDTTVDYNEENMDTFIITGDIPAMWLRDSTSQIEHYLPFINEHEDLRKLFVGLINRQVFCILHEPYANAFNKTGNGQKWDNDITKDSPWVWERKYEIDSLCFPVRLIYKYWKKSNDSSFFNNEIRKVFYKIIDLWKIEQNHFESSDYSFQRLNCSPTDTLTNEGLGDPVSYTGMTWSGFRPSDDACKYNYLIPSNMFATVVLGYISEISEIVFKDNNLKSIADELKHEIEEGINKFGIIHTEEFGDIYAYEVDGLGNYNLMDDANVPSLLSIPYIGYKDIDDEIYQNTRKFILSKNNPYYYEGSVAKGIGSPHTPPEYIWHISLSMQGLTTKNETEINNLVNTLINSDGNTGYMHEGFYCNDSSKFTREWFAWSNSLFADFIYKKYIK</sequence>
<name>A0ABS2FLE6_9CLOT</name>
<dbReference type="InterPro" id="IPR008313">
    <property type="entry name" value="GH125"/>
</dbReference>
<dbReference type="PANTHER" id="PTHR31047">
    <property type="entry name" value="MEIOTICALLY UP-REGULATED GENE 157 PROTEIN"/>
    <property type="match status" value="1"/>
</dbReference>
<evidence type="ECO:0000313" key="1">
    <source>
        <dbReference type="EMBL" id="MBM6820792.1"/>
    </source>
</evidence>
<comment type="caution">
    <text evidence="1">The sequence shown here is derived from an EMBL/GenBank/DDBJ whole genome shotgun (WGS) entry which is preliminary data.</text>
</comment>
<dbReference type="SMART" id="SM01149">
    <property type="entry name" value="DUF1237"/>
    <property type="match status" value="1"/>
</dbReference>
<dbReference type="Proteomes" id="UP000767334">
    <property type="component" value="Unassembled WGS sequence"/>
</dbReference>
<evidence type="ECO:0000313" key="2">
    <source>
        <dbReference type="Proteomes" id="UP000767334"/>
    </source>
</evidence>
<reference evidence="1 2" key="1">
    <citation type="journal article" date="2021" name="Sci. Rep.">
        <title>The distribution of antibiotic resistance genes in chicken gut microbiota commensals.</title>
        <authorList>
            <person name="Juricova H."/>
            <person name="Matiasovicova J."/>
            <person name="Kubasova T."/>
            <person name="Cejkova D."/>
            <person name="Rychlik I."/>
        </authorList>
    </citation>
    <scope>NUCLEOTIDE SEQUENCE [LARGE SCALE GENOMIC DNA]</scope>
    <source>
        <strain evidence="1 2">An435</strain>
    </source>
</reference>